<evidence type="ECO:0000256" key="4">
    <source>
        <dbReference type="ARBA" id="ARBA00023002"/>
    </source>
</evidence>
<reference evidence="6 7" key="1">
    <citation type="submission" date="2014-04" db="EMBL/GenBank/DDBJ databases">
        <authorList>
            <consortium name="DOE Joint Genome Institute"/>
            <person name="Kuo A."/>
            <person name="Gay G."/>
            <person name="Dore J."/>
            <person name="Kohler A."/>
            <person name="Nagy L.G."/>
            <person name="Floudas D."/>
            <person name="Copeland A."/>
            <person name="Barry K.W."/>
            <person name="Cichocki N."/>
            <person name="Veneault-Fourrey C."/>
            <person name="LaButti K."/>
            <person name="Lindquist E.A."/>
            <person name="Lipzen A."/>
            <person name="Lundell T."/>
            <person name="Morin E."/>
            <person name="Murat C."/>
            <person name="Sun H."/>
            <person name="Tunlid A."/>
            <person name="Henrissat B."/>
            <person name="Grigoriev I.V."/>
            <person name="Hibbett D.S."/>
            <person name="Martin F."/>
            <person name="Nordberg H.P."/>
            <person name="Cantor M.N."/>
            <person name="Hua S.X."/>
        </authorList>
    </citation>
    <scope>NUCLEOTIDE SEQUENCE [LARGE SCALE GENOMIC DNA]</scope>
    <source>
        <strain evidence="7">h7</strain>
    </source>
</reference>
<dbReference type="InterPro" id="IPR036188">
    <property type="entry name" value="FAD/NAD-bd_sf"/>
</dbReference>
<keyword evidence="4" id="KW-0560">Oxidoreductase</keyword>
<evidence type="ECO:0000256" key="1">
    <source>
        <dbReference type="ARBA" id="ARBA00010139"/>
    </source>
</evidence>
<sequence length="544" mass="61256">MAQGEFPSNSAASSNDEHWRSQEPIHEERHLKVICIGAGASGLLLAYKLQRSFENLELILYEKNADLGGTWLENKYPGCACDVPAHTYTWSFEPNPSWSSKYAGSDEILRYFQNFTQKYDLAKYCKFNHRVSKASWNTKMGRWDVEVANLAEGTTVLDSCDILVNAGGVLNSWRWPDIPGLRDFKGVLLHTARWNPAVDLSGKHVGLIGNGSSAIQLLPAIRDLVSKITTFIRSPTWILSSSSFEQHVYSREERHAFESDPSAHLKYRKELECNGNSAFPLFIADSEVQKATFDSMVTLMKGRLQNKVLEELIIPSWAVGCRRITPGDKYLETLASDKVEVIYGGIEKITEAGCVGEDGVERQVEILICATGFDTSYKPSFPVVGENGKILSEVWAHEAQSYLGMAAAGFPNYFMFVGPNSPIGNGPLLIAIEAQADYMLKMMNRLQTENIHSFSPKPDAVQDFIEHKDAFMKNTVWEQECRSWYKSNSITGKVTALWPGSTMHYLEMIAEPRYEDWSFKYSGNRFAYLGNGRSQTETERRKFS</sequence>
<reference evidence="7" key="2">
    <citation type="submission" date="2015-01" db="EMBL/GenBank/DDBJ databases">
        <title>Evolutionary Origins and Diversification of the Mycorrhizal Mutualists.</title>
        <authorList>
            <consortium name="DOE Joint Genome Institute"/>
            <consortium name="Mycorrhizal Genomics Consortium"/>
            <person name="Kohler A."/>
            <person name="Kuo A."/>
            <person name="Nagy L.G."/>
            <person name="Floudas D."/>
            <person name="Copeland A."/>
            <person name="Barry K.W."/>
            <person name="Cichocki N."/>
            <person name="Veneault-Fourrey C."/>
            <person name="LaButti K."/>
            <person name="Lindquist E.A."/>
            <person name="Lipzen A."/>
            <person name="Lundell T."/>
            <person name="Morin E."/>
            <person name="Murat C."/>
            <person name="Riley R."/>
            <person name="Ohm R."/>
            <person name="Sun H."/>
            <person name="Tunlid A."/>
            <person name="Henrissat B."/>
            <person name="Grigoriev I.V."/>
            <person name="Hibbett D.S."/>
            <person name="Martin F."/>
        </authorList>
    </citation>
    <scope>NUCLEOTIDE SEQUENCE [LARGE SCALE GENOMIC DNA]</scope>
    <source>
        <strain evidence="7">h7</strain>
    </source>
</reference>
<dbReference type="EMBL" id="KN831773">
    <property type="protein sequence ID" value="KIM44457.1"/>
    <property type="molecule type" value="Genomic_DNA"/>
</dbReference>
<dbReference type="Pfam" id="PF00743">
    <property type="entry name" value="FMO-like"/>
    <property type="match status" value="1"/>
</dbReference>
<feature type="compositionally biased region" description="Polar residues" evidence="5">
    <location>
        <begin position="1"/>
        <end position="14"/>
    </location>
</feature>
<dbReference type="Proteomes" id="UP000053424">
    <property type="component" value="Unassembled WGS sequence"/>
</dbReference>
<dbReference type="SUPFAM" id="SSF51905">
    <property type="entry name" value="FAD/NAD(P)-binding domain"/>
    <property type="match status" value="2"/>
</dbReference>
<accession>A0A0C2YTU6</accession>
<dbReference type="GO" id="GO:0050660">
    <property type="term" value="F:flavin adenine dinucleotide binding"/>
    <property type="evidence" value="ECO:0007669"/>
    <property type="project" value="InterPro"/>
</dbReference>
<keyword evidence="7" id="KW-1185">Reference proteome</keyword>
<evidence type="ECO:0000313" key="7">
    <source>
        <dbReference type="Proteomes" id="UP000053424"/>
    </source>
</evidence>
<proteinExistence type="inferred from homology"/>
<dbReference type="PANTHER" id="PTHR42877:SF8">
    <property type="entry name" value="MONOOXYGENASE"/>
    <property type="match status" value="1"/>
</dbReference>
<keyword evidence="2" id="KW-0285">Flavoprotein</keyword>
<dbReference type="GO" id="GO:0004499">
    <property type="term" value="F:N,N-dimethylaniline monooxygenase activity"/>
    <property type="evidence" value="ECO:0007669"/>
    <property type="project" value="InterPro"/>
</dbReference>
<evidence type="ECO:0000256" key="2">
    <source>
        <dbReference type="ARBA" id="ARBA00022630"/>
    </source>
</evidence>
<evidence type="ECO:0000313" key="6">
    <source>
        <dbReference type="EMBL" id="KIM44457.1"/>
    </source>
</evidence>
<dbReference type="OrthoDB" id="74360at2759"/>
<dbReference type="STRING" id="686832.A0A0C2YTU6"/>
<feature type="region of interest" description="Disordered" evidence="5">
    <location>
        <begin position="1"/>
        <end position="21"/>
    </location>
</feature>
<evidence type="ECO:0000256" key="3">
    <source>
        <dbReference type="ARBA" id="ARBA00022827"/>
    </source>
</evidence>
<evidence type="ECO:0008006" key="8">
    <source>
        <dbReference type="Google" id="ProtNLM"/>
    </source>
</evidence>
<dbReference type="InterPro" id="IPR020946">
    <property type="entry name" value="Flavin_mOase-like"/>
</dbReference>
<dbReference type="Gene3D" id="3.50.50.60">
    <property type="entry name" value="FAD/NAD(P)-binding domain"/>
    <property type="match status" value="2"/>
</dbReference>
<dbReference type="AlphaFoldDB" id="A0A0C2YTU6"/>
<dbReference type="GO" id="GO:0050661">
    <property type="term" value="F:NADP binding"/>
    <property type="evidence" value="ECO:0007669"/>
    <property type="project" value="InterPro"/>
</dbReference>
<keyword evidence="3" id="KW-0274">FAD</keyword>
<organism evidence="6 7">
    <name type="scientific">Hebeloma cylindrosporum</name>
    <dbReference type="NCBI Taxonomy" id="76867"/>
    <lineage>
        <taxon>Eukaryota</taxon>
        <taxon>Fungi</taxon>
        <taxon>Dikarya</taxon>
        <taxon>Basidiomycota</taxon>
        <taxon>Agaricomycotina</taxon>
        <taxon>Agaricomycetes</taxon>
        <taxon>Agaricomycetidae</taxon>
        <taxon>Agaricales</taxon>
        <taxon>Agaricineae</taxon>
        <taxon>Hymenogastraceae</taxon>
        <taxon>Hebeloma</taxon>
    </lineage>
</organism>
<dbReference type="PANTHER" id="PTHR42877">
    <property type="entry name" value="L-ORNITHINE N(5)-MONOOXYGENASE-RELATED"/>
    <property type="match status" value="1"/>
</dbReference>
<comment type="similarity">
    <text evidence="1">Belongs to the FAD-binding monooxygenase family.</text>
</comment>
<dbReference type="HOGENOM" id="CLU_006937_6_1_1"/>
<protein>
    <recommendedName>
        <fullName evidence="8">FAD/NAD(P)-binding domain-containing protein</fullName>
    </recommendedName>
</protein>
<name>A0A0C2YTU6_HEBCY</name>
<evidence type="ECO:0000256" key="5">
    <source>
        <dbReference type="SAM" id="MobiDB-lite"/>
    </source>
</evidence>
<dbReference type="InterPro" id="IPR051209">
    <property type="entry name" value="FAD-bind_Monooxygenase_sf"/>
</dbReference>
<gene>
    <name evidence="6" type="ORF">M413DRAFT_24952</name>
</gene>